<accession>A0A8J7J1Q9</accession>
<dbReference type="SMART" id="SM00448">
    <property type="entry name" value="REC"/>
    <property type="match status" value="3"/>
</dbReference>
<dbReference type="Pfam" id="PF00486">
    <property type="entry name" value="Trans_reg_C"/>
    <property type="match status" value="1"/>
</dbReference>
<dbReference type="AlphaFoldDB" id="A0A8J7J1Q9"/>
<dbReference type="InterPro" id="IPR036388">
    <property type="entry name" value="WH-like_DNA-bd_sf"/>
</dbReference>
<evidence type="ECO:0000259" key="6">
    <source>
        <dbReference type="PROSITE" id="PS50110"/>
    </source>
</evidence>
<dbReference type="Pfam" id="PF01627">
    <property type="entry name" value="Hpt"/>
    <property type="match status" value="1"/>
</dbReference>
<dbReference type="PANTHER" id="PTHR48111">
    <property type="entry name" value="REGULATOR OF RPOS"/>
    <property type="match status" value="1"/>
</dbReference>
<keyword evidence="4" id="KW-0175">Coiled coil</keyword>
<name>A0A8J7J1Q9_9CYAN</name>
<dbReference type="PANTHER" id="PTHR48111:SF15">
    <property type="entry name" value="OMPR SUBFAMILY"/>
    <property type="match status" value="1"/>
</dbReference>
<feature type="domain" description="Response regulatory" evidence="6">
    <location>
        <begin position="366"/>
        <end position="489"/>
    </location>
</feature>
<feature type="DNA-binding region" description="OmpR/PhoB-type" evidence="3">
    <location>
        <begin position="124"/>
        <end position="223"/>
    </location>
</feature>
<dbReference type="GO" id="GO:0000156">
    <property type="term" value="F:phosphorelay response regulator activity"/>
    <property type="evidence" value="ECO:0007669"/>
    <property type="project" value="TreeGrafter"/>
</dbReference>
<dbReference type="PROSITE" id="PS50110">
    <property type="entry name" value="RESPONSE_REGULATORY"/>
    <property type="match status" value="3"/>
</dbReference>
<dbReference type="Pfam" id="PF00072">
    <property type="entry name" value="Response_reg"/>
    <property type="match status" value="2"/>
</dbReference>
<evidence type="ECO:0000313" key="8">
    <source>
        <dbReference type="EMBL" id="MBE9115939.1"/>
    </source>
</evidence>
<keyword evidence="9" id="KW-1185">Reference proteome</keyword>
<dbReference type="SUPFAM" id="SSF52172">
    <property type="entry name" value="CheY-like"/>
    <property type="match status" value="3"/>
</dbReference>
<dbReference type="GO" id="GO:0005829">
    <property type="term" value="C:cytosol"/>
    <property type="evidence" value="ECO:0007669"/>
    <property type="project" value="TreeGrafter"/>
</dbReference>
<dbReference type="InterPro" id="IPR001867">
    <property type="entry name" value="OmpR/PhoB-type_DNA-bd"/>
</dbReference>
<dbReference type="InterPro" id="IPR001789">
    <property type="entry name" value="Sig_transdc_resp-reg_receiver"/>
</dbReference>
<dbReference type="SUPFAM" id="SSF46894">
    <property type="entry name" value="C-terminal effector domain of the bipartite response regulators"/>
    <property type="match status" value="1"/>
</dbReference>
<dbReference type="InterPro" id="IPR011006">
    <property type="entry name" value="CheY-like_superfamily"/>
</dbReference>
<feature type="modified residue" description="4-aspartylphosphate" evidence="2">
    <location>
        <position position="546"/>
    </location>
</feature>
<feature type="coiled-coil region" evidence="4">
    <location>
        <begin position="318"/>
        <end position="359"/>
    </location>
</feature>
<dbReference type="GO" id="GO:0006355">
    <property type="term" value="P:regulation of DNA-templated transcription"/>
    <property type="evidence" value="ECO:0007669"/>
    <property type="project" value="InterPro"/>
</dbReference>
<dbReference type="PROSITE" id="PS51755">
    <property type="entry name" value="OMPR_PHOB"/>
    <property type="match status" value="1"/>
</dbReference>
<feature type="modified residue" description="4-aspartylphosphate" evidence="2">
    <location>
        <position position="51"/>
    </location>
</feature>
<dbReference type="Gene3D" id="3.40.50.2300">
    <property type="match status" value="3"/>
</dbReference>
<comment type="caution">
    <text evidence="8">The sequence shown here is derived from an EMBL/GenBank/DDBJ whole genome shotgun (WGS) entry which is preliminary data.</text>
</comment>
<dbReference type="Gene3D" id="6.10.250.690">
    <property type="match status" value="1"/>
</dbReference>
<dbReference type="InterPro" id="IPR016032">
    <property type="entry name" value="Sig_transdc_resp-reg_C-effctor"/>
</dbReference>
<feature type="domain" description="Response regulatory" evidence="6">
    <location>
        <begin position="2"/>
        <end position="116"/>
    </location>
</feature>
<feature type="compositionally biased region" description="Polar residues" evidence="5">
    <location>
        <begin position="225"/>
        <end position="237"/>
    </location>
</feature>
<dbReference type="Gene3D" id="1.10.10.10">
    <property type="entry name" value="Winged helix-like DNA-binding domain superfamily/Winged helix DNA-binding domain"/>
    <property type="match status" value="1"/>
</dbReference>
<evidence type="ECO:0000256" key="4">
    <source>
        <dbReference type="SAM" id="Coils"/>
    </source>
</evidence>
<proteinExistence type="predicted"/>
<evidence type="ECO:0000256" key="1">
    <source>
        <dbReference type="ARBA" id="ARBA00023125"/>
    </source>
</evidence>
<organism evidence="8 9">
    <name type="scientific">Lusitaniella coriacea LEGE 07157</name>
    <dbReference type="NCBI Taxonomy" id="945747"/>
    <lineage>
        <taxon>Bacteria</taxon>
        <taxon>Bacillati</taxon>
        <taxon>Cyanobacteriota</taxon>
        <taxon>Cyanophyceae</taxon>
        <taxon>Spirulinales</taxon>
        <taxon>Lusitaniellaceae</taxon>
        <taxon>Lusitaniella</taxon>
    </lineage>
</organism>
<dbReference type="GO" id="GO:0000976">
    <property type="term" value="F:transcription cis-regulatory region binding"/>
    <property type="evidence" value="ECO:0007669"/>
    <property type="project" value="TreeGrafter"/>
</dbReference>
<dbReference type="Gene3D" id="1.20.120.160">
    <property type="entry name" value="HPT domain"/>
    <property type="match status" value="1"/>
</dbReference>
<feature type="domain" description="OmpR/PhoB-type" evidence="7">
    <location>
        <begin position="124"/>
        <end position="223"/>
    </location>
</feature>
<feature type="domain" description="Response regulatory" evidence="6">
    <location>
        <begin position="497"/>
        <end position="613"/>
    </location>
</feature>
<dbReference type="InterPro" id="IPR008207">
    <property type="entry name" value="Sig_transdc_His_kin_Hpt_dom"/>
</dbReference>
<comment type="caution">
    <text evidence="2">Lacks conserved residue(s) required for the propagation of feature annotation.</text>
</comment>
<gene>
    <name evidence="8" type="ORF">IQ249_08545</name>
</gene>
<dbReference type="SMART" id="SM00862">
    <property type="entry name" value="Trans_reg_C"/>
    <property type="match status" value="1"/>
</dbReference>
<evidence type="ECO:0000256" key="2">
    <source>
        <dbReference type="PROSITE-ProRule" id="PRU00169"/>
    </source>
</evidence>
<sequence length="616" mass="70027">MKILLVDDDKNLVEVLSQAFAERSYAIDVATDGEQGWVYGSTYTYDLIILDWSLPKLDGISLCRRFRDRGYDTPIILLTSRHGSQNTIRGLDAGADDYICKPFDIEELIARIRALLRRIHWDFLPILRWGELQLDPCHCQVTYQEKSIPLAAKEYRLLELFLRHSKDVLSIEEISESLWSSTEYPAEATVRSHLRHLRQKLKRAGLPGDIIVTIRGQGYCLKLPPSTQKQTESQPYNVSEKKNDKQSQHLAALTSAWEKYRNKSAQQLATLDRAITSLQDGTLSVSDRLSAVVAAHSLAGNLGLFGLFRGSQLAREIEQLLQNDLAQKSEQLLQLQVNLNTLRQELANHQNISRQISRQISKHSPLLLIVDNDSDFAEQLTQEAESQGIRTKIIATPELVKIWLEEQINYDRKPPDAVLLNISFQQSFFQDYLALIAEFYLLVPSIPAIVIADRDRFQDRLQVARHGSSFFLTKPISASQTIAFCQHVLQRSAQGKKILIVDDDVELLRVLPSLLQPWDFKLTTLSDPRQFWDILQAVVPDLLVLDIEMPHLSGIELCKVLRNHPSWYQLPVLFLSVHDDAAISTQVFASGANDFVNKPVIAQRLASRILNLLMRS</sequence>
<feature type="region of interest" description="Disordered" evidence="5">
    <location>
        <begin position="225"/>
        <end position="245"/>
    </location>
</feature>
<evidence type="ECO:0000259" key="7">
    <source>
        <dbReference type="PROSITE" id="PS51755"/>
    </source>
</evidence>
<dbReference type="RefSeq" id="WP_194029030.1">
    <property type="nucleotide sequence ID" value="NZ_JADEWZ010000010.1"/>
</dbReference>
<keyword evidence="1 3" id="KW-0238">DNA-binding</keyword>
<dbReference type="InterPro" id="IPR039420">
    <property type="entry name" value="WalR-like"/>
</dbReference>
<dbReference type="InterPro" id="IPR036641">
    <property type="entry name" value="HPT_dom_sf"/>
</dbReference>
<protein>
    <submittedName>
        <fullName evidence="8">Response regulator</fullName>
    </submittedName>
</protein>
<evidence type="ECO:0000313" key="9">
    <source>
        <dbReference type="Proteomes" id="UP000654482"/>
    </source>
</evidence>
<dbReference type="SUPFAM" id="SSF47226">
    <property type="entry name" value="Histidine-containing phosphotransfer domain, HPT domain"/>
    <property type="match status" value="1"/>
</dbReference>
<evidence type="ECO:0000256" key="3">
    <source>
        <dbReference type="PROSITE-ProRule" id="PRU01091"/>
    </source>
</evidence>
<dbReference type="GO" id="GO:0032993">
    <property type="term" value="C:protein-DNA complex"/>
    <property type="evidence" value="ECO:0007669"/>
    <property type="project" value="TreeGrafter"/>
</dbReference>
<reference evidence="8" key="1">
    <citation type="submission" date="2020-10" db="EMBL/GenBank/DDBJ databases">
        <authorList>
            <person name="Castelo-Branco R."/>
            <person name="Eusebio N."/>
            <person name="Adriana R."/>
            <person name="Vieira A."/>
            <person name="Brugerolle De Fraissinette N."/>
            <person name="Rezende De Castro R."/>
            <person name="Schneider M.P."/>
            <person name="Vasconcelos V."/>
            <person name="Leao P.N."/>
        </authorList>
    </citation>
    <scope>NUCLEOTIDE SEQUENCE</scope>
    <source>
        <strain evidence="8">LEGE 07157</strain>
    </source>
</reference>
<dbReference type="Proteomes" id="UP000654482">
    <property type="component" value="Unassembled WGS sequence"/>
</dbReference>
<dbReference type="EMBL" id="JADEWZ010000010">
    <property type="protein sequence ID" value="MBE9115939.1"/>
    <property type="molecule type" value="Genomic_DNA"/>
</dbReference>
<dbReference type="CDD" id="cd00383">
    <property type="entry name" value="trans_reg_C"/>
    <property type="match status" value="1"/>
</dbReference>
<keyword evidence="2" id="KW-0597">Phosphoprotein</keyword>
<evidence type="ECO:0000256" key="5">
    <source>
        <dbReference type="SAM" id="MobiDB-lite"/>
    </source>
</evidence>